<evidence type="ECO:0000259" key="18">
    <source>
        <dbReference type="Pfam" id="PF07715"/>
    </source>
</evidence>
<evidence type="ECO:0000256" key="14">
    <source>
        <dbReference type="PROSITE-ProRule" id="PRU01360"/>
    </source>
</evidence>
<keyword evidence="4 14" id="KW-1134">Transmembrane beta strand</keyword>
<dbReference type="PANTHER" id="PTHR32552">
    <property type="entry name" value="FERRICHROME IRON RECEPTOR-RELATED"/>
    <property type="match status" value="1"/>
</dbReference>
<evidence type="ECO:0000256" key="7">
    <source>
        <dbReference type="ARBA" id="ARBA00022729"/>
    </source>
</evidence>
<keyword evidence="3 14" id="KW-0813">Transport</keyword>
<dbReference type="GO" id="GO:0015344">
    <property type="term" value="F:siderophore uptake transmembrane transporter activity"/>
    <property type="evidence" value="ECO:0007669"/>
    <property type="project" value="TreeGrafter"/>
</dbReference>
<evidence type="ECO:0000256" key="4">
    <source>
        <dbReference type="ARBA" id="ARBA00022452"/>
    </source>
</evidence>
<dbReference type="EMBL" id="JABZMI010000489">
    <property type="protein sequence ID" value="MBF1166529.1"/>
    <property type="molecule type" value="Genomic_DNA"/>
</dbReference>
<dbReference type="PROSITE" id="PS51257">
    <property type="entry name" value="PROKAR_LIPOPROTEIN"/>
    <property type="match status" value="1"/>
</dbReference>
<dbReference type="GO" id="GO:0009279">
    <property type="term" value="C:cell outer membrane"/>
    <property type="evidence" value="ECO:0007669"/>
    <property type="project" value="UniProtKB-SubCell"/>
</dbReference>
<accession>A0A930G0I9</accession>
<organism evidence="19 20">
    <name type="scientific">Dechloromonas agitata</name>
    <dbReference type="NCBI Taxonomy" id="73030"/>
    <lineage>
        <taxon>Bacteria</taxon>
        <taxon>Pseudomonadati</taxon>
        <taxon>Pseudomonadota</taxon>
        <taxon>Betaproteobacteria</taxon>
        <taxon>Rhodocyclales</taxon>
        <taxon>Azonexaceae</taxon>
        <taxon>Dechloromonas</taxon>
    </lineage>
</organism>
<keyword evidence="9" id="KW-0406">Ion transport</keyword>
<dbReference type="AlphaFoldDB" id="A0A930G0I9"/>
<protein>
    <submittedName>
        <fullName evidence="19">TonB-dependent receptor</fullName>
    </submittedName>
</protein>
<dbReference type="InterPro" id="IPR036942">
    <property type="entry name" value="Beta-barrel_TonB_sf"/>
</dbReference>
<sequence length="528" mass="57748">MKNKKGMAPFGVLCACSLATTGVLASDAGKVLDEVSVTATRETRSTGDVPQAIAVVGKETLADKKMFNVKEALQEVPGVLIDSKNGGFDARLIIRGAGLKAAYGIREIQVLRDGVPLSDPDSFTRLDFVDTQDIERIEIAKGPGNLFAAGSAGGAIQIISKSVFDTQANNLKIGAGNLGTQNYHLRVGGMIDDRQALALTVTRREMDNDWRTWNRFETTQASLKHGIQLGDGDILESEVSYAESDMQLPGAVDEAMFQTFKQTGKQTGTSEAWKHSGRYSKVWFLNSRLENHRGDLTFKPRLYYNTWYHYHPVTGIINETESWVSNLGMDLEGNYRHAQGTLVAGITARQERAPDSRKYEYRDVTTGGGGRIVATRSDAKGRLAEIDDNNQQFRKYDYASGKYVAGAGTTQISKTFYLPAPKIAASYRLLPGLNVYAMAAQAGQIPSFSEVSTNPALEAPIARNYEIGLKARAADWSFDTSVYVNPVSKDIVQQSNGGVTTYLNAGKTDKKGFEFAGRYALDKHWELG</sequence>
<evidence type="ECO:0000256" key="10">
    <source>
        <dbReference type="ARBA" id="ARBA00023077"/>
    </source>
</evidence>
<evidence type="ECO:0000256" key="3">
    <source>
        <dbReference type="ARBA" id="ARBA00022448"/>
    </source>
</evidence>
<keyword evidence="6 14" id="KW-0812">Transmembrane</keyword>
<feature type="domain" description="TonB-dependent receptor plug" evidence="18">
    <location>
        <begin position="48"/>
        <end position="155"/>
    </location>
</feature>
<reference evidence="19" key="1">
    <citation type="submission" date="2020-04" db="EMBL/GenBank/DDBJ databases">
        <title>Deep metagenomics examines the oral microbiome during advanced dental caries in children, revealing novel taxa and co-occurrences with host molecules.</title>
        <authorList>
            <person name="Baker J.L."/>
            <person name="Morton J.T."/>
            <person name="Dinis M."/>
            <person name="Alvarez R."/>
            <person name="Tran N.C."/>
            <person name="Knight R."/>
            <person name="Edlund A."/>
        </authorList>
    </citation>
    <scope>NUCLEOTIDE SEQUENCE</scope>
    <source>
        <strain evidence="19">JCVI_32_bin.24</strain>
    </source>
</reference>
<keyword evidence="13 14" id="KW-0998">Cell outer membrane</keyword>
<dbReference type="Proteomes" id="UP000718593">
    <property type="component" value="Unassembled WGS sequence"/>
</dbReference>
<dbReference type="Pfam" id="PF07715">
    <property type="entry name" value="Plug"/>
    <property type="match status" value="1"/>
</dbReference>
<dbReference type="InterPro" id="IPR000531">
    <property type="entry name" value="Beta-barrel_TonB"/>
</dbReference>
<evidence type="ECO:0000259" key="17">
    <source>
        <dbReference type="Pfam" id="PF00593"/>
    </source>
</evidence>
<feature type="non-terminal residue" evidence="19">
    <location>
        <position position="528"/>
    </location>
</feature>
<comment type="similarity">
    <text evidence="2 14 15">Belongs to the TonB-dependent receptor family.</text>
</comment>
<feature type="domain" description="TonB-dependent receptor-like beta-barrel" evidence="17">
    <location>
        <begin position="213"/>
        <end position="526"/>
    </location>
</feature>
<comment type="caution">
    <text evidence="19">The sequence shown here is derived from an EMBL/GenBank/DDBJ whole genome shotgun (WGS) entry which is preliminary data.</text>
</comment>
<evidence type="ECO:0000256" key="2">
    <source>
        <dbReference type="ARBA" id="ARBA00009810"/>
    </source>
</evidence>
<evidence type="ECO:0000256" key="11">
    <source>
        <dbReference type="ARBA" id="ARBA00023136"/>
    </source>
</evidence>
<evidence type="ECO:0000313" key="20">
    <source>
        <dbReference type="Proteomes" id="UP000718593"/>
    </source>
</evidence>
<proteinExistence type="inferred from homology"/>
<evidence type="ECO:0000256" key="16">
    <source>
        <dbReference type="SAM" id="SignalP"/>
    </source>
</evidence>
<gene>
    <name evidence="19" type="ORF">HXL68_16015</name>
</gene>
<dbReference type="SUPFAM" id="SSF56935">
    <property type="entry name" value="Porins"/>
    <property type="match status" value="1"/>
</dbReference>
<evidence type="ECO:0000256" key="13">
    <source>
        <dbReference type="ARBA" id="ARBA00023237"/>
    </source>
</evidence>
<dbReference type="PROSITE" id="PS52016">
    <property type="entry name" value="TONB_DEPENDENT_REC_3"/>
    <property type="match status" value="1"/>
</dbReference>
<dbReference type="Gene3D" id="2.40.170.20">
    <property type="entry name" value="TonB-dependent receptor, beta-barrel domain"/>
    <property type="match status" value="1"/>
</dbReference>
<keyword evidence="11 14" id="KW-0472">Membrane</keyword>
<feature type="signal peptide" evidence="16">
    <location>
        <begin position="1"/>
        <end position="25"/>
    </location>
</feature>
<evidence type="ECO:0000256" key="8">
    <source>
        <dbReference type="ARBA" id="ARBA00023004"/>
    </source>
</evidence>
<keyword evidence="7 16" id="KW-0732">Signal</keyword>
<name>A0A930G0I9_9RHOO</name>
<dbReference type="PANTHER" id="PTHR32552:SF68">
    <property type="entry name" value="FERRICHROME OUTER MEMBRANE TRANSPORTER_PHAGE RECEPTOR"/>
    <property type="match status" value="1"/>
</dbReference>
<dbReference type="InterPro" id="IPR012910">
    <property type="entry name" value="Plug_dom"/>
</dbReference>
<comment type="subcellular location">
    <subcellularLocation>
        <location evidence="1 14">Cell outer membrane</location>
        <topology evidence="1 14">Multi-pass membrane protein</topology>
    </subcellularLocation>
</comment>
<evidence type="ECO:0000256" key="15">
    <source>
        <dbReference type="RuleBase" id="RU003357"/>
    </source>
</evidence>
<evidence type="ECO:0000313" key="19">
    <source>
        <dbReference type="EMBL" id="MBF1166529.1"/>
    </source>
</evidence>
<evidence type="ECO:0000256" key="12">
    <source>
        <dbReference type="ARBA" id="ARBA00023170"/>
    </source>
</evidence>
<dbReference type="InterPro" id="IPR037066">
    <property type="entry name" value="Plug_dom_sf"/>
</dbReference>
<feature type="chain" id="PRO_5036774377" evidence="16">
    <location>
        <begin position="26"/>
        <end position="528"/>
    </location>
</feature>
<keyword evidence="8" id="KW-0408">Iron</keyword>
<keyword evidence="10 15" id="KW-0798">TonB box</keyword>
<evidence type="ECO:0000256" key="5">
    <source>
        <dbReference type="ARBA" id="ARBA00022496"/>
    </source>
</evidence>
<dbReference type="Gene3D" id="2.170.130.10">
    <property type="entry name" value="TonB-dependent receptor, plug domain"/>
    <property type="match status" value="1"/>
</dbReference>
<keyword evidence="5" id="KW-0410">Iron transport</keyword>
<evidence type="ECO:0000256" key="1">
    <source>
        <dbReference type="ARBA" id="ARBA00004571"/>
    </source>
</evidence>
<evidence type="ECO:0000256" key="9">
    <source>
        <dbReference type="ARBA" id="ARBA00023065"/>
    </source>
</evidence>
<dbReference type="Pfam" id="PF00593">
    <property type="entry name" value="TonB_dep_Rec_b-barrel"/>
    <property type="match status" value="1"/>
</dbReference>
<evidence type="ECO:0000256" key="6">
    <source>
        <dbReference type="ARBA" id="ARBA00022692"/>
    </source>
</evidence>
<dbReference type="InterPro" id="IPR039426">
    <property type="entry name" value="TonB-dep_rcpt-like"/>
</dbReference>
<keyword evidence="12 19" id="KW-0675">Receptor</keyword>